<dbReference type="RefSeq" id="WP_088565780.1">
    <property type="nucleotide sequence ID" value="NZ_CP020946.1"/>
</dbReference>
<organism evidence="2 3">
    <name type="scientific">Bdellovibrio bacteriovorus</name>
    <dbReference type="NCBI Taxonomy" id="959"/>
    <lineage>
        <taxon>Bacteria</taxon>
        <taxon>Pseudomonadati</taxon>
        <taxon>Bdellovibrionota</taxon>
        <taxon>Bdellovibrionia</taxon>
        <taxon>Bdellovibrionales</taxon>
        <taxon>Pseudobdellovibrionaceae</taxon>
        <taxon>Bdellovibrio</taxon>
    </lineage>
</organism>
<gene>
    <name evidence="2" type="ORF">B9G79_12365</name>
</gene>
<feature type="chain" id="PRO_5012328540" evidence="1">
    <location>
        <begin position="25"/>
        <end position="99"/>
    </location>
</feature>
<name>A0A1Z3N9Z8_BDEBC</name>
<proteinExistence type="predicted"/>
<evidence type="ECO:0000313" key="2">
    <source>
        <dbReference type="EMBL" id="ASD64303.1"/>
    </source>
</evidence>
<dbReference type="OrthoDB" id="9867152at2"/>
<reference evidence="2 3" key="1">
    <citation type="submission" date="2017-04" db="EMBL/GenBank/DDBJ databases">
        <title>Whole genome sequence of Bdellovibrio bacteriovorus strain SSB218315.</title>
        <authorList>
            <person name="Oyedara O."/>
            <person name="Rodriguez-Perez M.A."/>
        </authorList>
    </citation>
    <scope>NUCLEOTIDE SEQUENCE [LARGE SCALE GENOMIC DNA]</scope>
    <source>
        <strain evidence="2 3">SSB218315</strain>
    </source>
</reference>
<evidence type="ECO:0000256" key="1">
    <source>
        <dbReference type="SAM" id="SignalP"/>
    </source>
</evidence>
<protein>
    <submittedName>
        <fullName evidence="2">Uncharacterized protein</fullName>
    </submittedName>
</protein>
<dbReference type="Proteomes" id="UP000197003">
    <property type="component" value="Chromosome"/>
</dbReference>
<evidence type="ECO:0000313" key="3">
    <source>
        <dbReference type="Proteomes" id="UP000197003"/>
    </source>
</evidence>
<dbReference type="AlphaFoldDB" id="A0A1Z3N9Z8"/>
<feature type="signal peptide" evidence="1">
    <location>
        <begin position="1"/>
        <end position="24"/>
    </location>
</feature>
<dbReference type="EMBL" id="CP020946">
    <property type="protein sequence ID" value="ASD64303.1"/>
    <property type="molecule type" value="Genomic_DNA"/>
</dbReference>
<sequence>MKVQNFNKVLVMAIVVAAAPFAQASSLTGSELNSVRGVLRAMNIDESQLSNEEIEALRQRGSEIRSYEKSKADLLEDAKDGSIYRTCGAGSHGGSGDPV</sequence>
<accession>A0A1Z3N9Z8</accession>
<keyword evidence="1" id="KW-0732">Signal</keyword>